<dbReference type="PANTHER" id="PTHR30086">
    <property type="entry name" value="ARGININE EXPORTER PROTEIN ARGO"/>
    <property type="match status" value="1"/>
</dbReference>
<comment type="caution">
    <text evidence="6">The sequence shown here is derived from an EMBL/GenBank/DDBJ whole genome shotgun (WGS) entry which is preliminary data.</text>
</comment>
<dbReference type="Proteomes" id="UP000586722">
    <property type="component" value="Unassembled WGS sequence"/>
</dbReference>
<evidence type="ECO:0000313" key="7">
    <source>
        <dbReference type="Proteomes" id="UP000586722"/>
    </source>
</evidence>
<evidence type="ECO:0000256" key="2">
    <source>
        <dbReference type="ARBA" id="ARBA00022475"/>
    </source>
</evidence>
<dbReference type="Pfam" id="PF01810">
    <property type="entry name" value="LysE"/>
    <property type="match status" value="1"/>
</dbReference>
<dbReference type="PANTHER" id="PTHR30086:SF20">
    <property type="entry name" value="ARGININE EXPORTER PROTEIN ARGO-RELATED"/>
    <property type="match status" value="1"/>
</dbReference>
<organism evidence="6 7">
    <name type="scientific">Pannonibacter tanglangensis</name>
    <dbReference type="NCBI Taxonomy" id="2750084"/>
    <lineage>
        <taxon>Bacteria</taxon>
        <taxon>Pseudomonadati</taxon>
        <taxon>Pseudomonadota</taxon>
        <taxon>Alphaproteobacteria</taxon>
        <taxon>Hyphomicrobiales</taxon>
        <taxon>Stappiaceae</taxon>
        <taxon>Pannonibacter</taxon>
    </lineage>
</organism>
<dbReference type="RefSeq" id="WP_161675179.1">
    <property type="nucleotide sequence ID" value="NZ_JAABLP010000002.1"/>
</dbReference>
<evidence type="ECO:0000313" key="6">
    <source>
        <dbReference type="EMBL" id="NBN76981.1"/>
    </source>
</evidence>
<keyword evidence="2" id="KW-1003">Cell membrane</keyword>
<dbReference type="InterPro" id="IPR001123">
    <property type="entry name" value="LeuE-type"/>
</dbReference>
<comment type="subcellular location">
    <subcellularLocation>
        <location evidence="1">Cell membrane</location>
        <topology evidence="1">Multi-pass membrane protein</topology>
    </subcellularLocation>
</comment>
<protein>
    <submittedName>
        <fullName evidence="6">LysE family transporter</fullName>
    </submittedName>
</protein>
<accession>A0A7X5J810</accession>
<sequence length="213" mass="22291">MTAELYLAYVVATLVVVAIPGPTVLLVVSYALAHGRKAATACVLGVALGDATAATASLLGLGAVLATSATAFSVLKWVGAAYLLWIGVKMWRQPPVELSLDADARAALSMDAWRVFWHTYAVTSLNPKGIVFFMAFLPHFIAPQAPVAPQLVLLGVTFVAMGAINALVYALSASAIRERIRKPGTLRLFNRIGGSLLIGAAAMTAALRRAATS</sequence>
<keyword evidence="4" id="KW-1133">Transmembrane helix</keyword>
<keyword evidence="7" id="KW-1185">Reference proteome</keyword>
<dbReference type="GO" id="GO:0015171">
    <property type="term" value="F:amino acid transmembrane transporter activity"/>
    <property type="evidence" value="ECO:0007669"/>
    <property type="project" value="TreeGrafter"/>
</dbReference>
<evidence type="ECO:0000256" key="3">
    <source>
        <dbReference type="ARBA" id="ARBA00022692"/>
    </source>
</evidence>
<evidence type="ECO:0000256" key="1">
    <source>
        <dbReference type="ARBA" id="ARBA00004651"/>
    </source>
</evidence>
<keyword evidence="3" id="KW-0812">Transmembrane</keyword>
<gene>
    <name evidence="6" type="ORF">GWI72_01725</name>
</gene>
<proteinExistence type="predicted"/>
<dbReference type="GO" id="GO:0005886">
    <property type="term" value="C:plasma membrane"/>
    <property type="evidence" value="ECO:0007669"/>
    <property type="project" value="UniProtKB-SubCell"/>
</dbReference>
<reference evidence="7" key="1">
    <citation type="submission" date="2020-01" db="EMBL/GenBank/DDBJ databases">
        <authorList>
            <person name="Fang Y."/>
            <person name="Sun R."/>
            <person name="Nie L."/>
            <person name="He J."/>
            <person name="Hao L."/>
            <person name="Wang L."/>
            <person name="Su S."/>
            <person name="Lv E."/>
            <person name="Zhang Z."/>
            <person name="Xie R."/>
            <person name="Liu H."/>
        </authorList>
    </citation>
    <scope>NUCLEOTIDE SEQUENCE [LARGE SCALE GENOMIC DNA]</scope>
    <source>
        <strain evidence="7">XCT-53</strain>
    </source>
</reference>
<evidence type="ECO:0000256" key="4">
    <source>
        <dbReference type="ARBA" id="ARBA00022989"/>
    </source>
</evidence>
<dbReference type="PIRSF" id="PIRSF006324">
    <property type="entry name" value="LeuE"/>
    <property type="match status" value="1"/>
</dbReference>
<evidence type="ECO:0000256" key="5">
    <source>
        <dbReference type="ARBA" id="ARBA00023136"/>
    </source>
</evidence>
<name>A0A7X5J810_9HYPH</name>
<keyword evidence="5" id="KW-0472">Membrane</keyword>
<dbReference type="AlphaFoldDB" id="A0A7X5J810"/>
<dbReference type="EMBL" id="JAABLQ010000001">
    <property type="protein sequence ID" value="NBN76981.1"/>
    <property type="molecule type" value="Genomic_DNA"/>
</dbReference>